<name>A0A0K8RIZ4_IXORI</name>
<proteinExistence type="evidence at transcript level"/>
<protein>
    <submittedName>
        <fullName evidence="1">Putative zinc finger protein</fullName>
    </submittedName>
</protein>
<dbReference type="AlphaFoldDB" id="A0A0K8RIZ4"/>
<evidence type="ECO:0000313" key="1">
    <source>
        <dbReference type="EMBL" id="JAA70833.1"/>
    </source>
</evidence>
<dbReference type="EMBL" id="GADI01002975">
    <property type="protein sequence ID" value="JAA70833.1"/>
    <property type="molecule type" value="mRNA"/>
</dbReference>
<organism evidence="1">
    <name type="scientific">Ixodes ricinus</name>
    <name type="common">Common tick</name>
    <name type="synonym">Acarus ricinus</name>
    <dbReference type="NCBI Taxonomy" id="34613"/>
    <lineage>
        <taxon>Eukaryota</taxon>
        <taxon>Metazoa</taxon>
        <taxon>Ecdysozoa</taxon>
        <taxon>Arthropoda</taxon>
        <taxon>Chelicerata</taxon>
        <taxon>Arachnida</taxon>
        <taxon>Acari</taxon>
        <taxon>Parasitiformes</taxon>
        <taxon>Ixodida</taxon>
        <taxon>Ixodoidea</taxon>
        <taxon>Ixodidae</taxon>
        <taxon>Ixodinae</taxon>
        <taxon>Ixodes</taxon>
    </lineage>
</organism>
<accession>A0A0K8RIZ4</accession>
<sequence length="122" mass="13611">MEPIQSSSLDDVAAQLGETSCRLKATEDIWFRCCSCIYFTRDQRGIVSHLVAHGDKQVKCHNPLSSSSRSEVHSTEIHRGDMFFKCNLCPQAFANDASLIETIEHTQLKCHSSAGFAPRLLL</sequence>
<reference evidence="1" key="1">
    <citation type="submission" date="2012-12" db="EMBL/GenBank/DDBJ databases">
        <title>Identification and characterization of a phenylalanine ammonia-lyase gene family in Isatis indigotica Fort.</title>
        <authorList>
            <person name="Liu Q."/>
            <person name="Chen J."/>
            <person name="Zhou X."/>
            <person name="Di P."/>
            <person name="Xiao Y."/>
            <person name="Xuan H."/>
            <person name="Zhang L."/>
            <person name="Chen W."/>
        </authorList>
    </citation>
    <scope>NUCLEOTIDE SEQUENCE</scope>
    <source>
        <tissue evidence="1">Salivary gland</tissue>
    </source>
</reference>